<dbReference type="GO" id="GO:0005524">
    <property type="term" value="F:ATP binding"/>
    <property type="evidence" value="ECO:0007669"/>
    <property type="project" value="UniProtKB-UniRule"/>
</dbReference>
<dbReference type="SUPFAM" id="SSF52540">
    <property type="entry name" value="P-loop containing nucleoside triphosphate hydrolases"/>
    <property type="match status" value="1"/>
</dbReference>
<dbReference type="NCBIfam" id="NF010030">
    <property type="entry name" value="PRK13505.1"/>
    <property type="match status" value="1"/>
</dbReference>
<comment type="catalytic activity">
    <reaction evidence="6">
        <text>(6S)-5,6,7,8-tetrahydrofolate + formate + ATP = (6R)-10-formyltetrahydrofolate + ADP + phosphate</text>
        <dbReference type="Rhea" id="RHEA:20221"/>
        <dbReference type="ChEBI" id="CHEBI:15740"/>
        <dbReference type="ChEBI" id="CHEBI:30616"/>
        <dbReference type="ChEBI" id="CHEBI:43474"/>
        <dbReference type="ChEBI" id="CHEBI:57453"/>
        <dbReference type="ChEBI" id="CHEBI:195366"/>
        <dbReference type="ChEBI" id="CHEBI:456216"/>
        <dbReference type="EC" id="6.3.4.3"/>
    </reaction>
</comment>
<dbReference type="EC" id="6.3.4.3" evidence="6"/>
<comment type="caution">
    <text evidence="7">The sequence shown here is derived from an EMBL/GenBank/DDBJ whole genome shotgun (WGS) entry which is preliminary data.</text>
</comment>
<accession>A0A9D1AEH1</accession>
<evidence type="ECO:0000256" key="5">
    <source>
        <dbReference type="ARBA" id="ARBA00022840"/>
    </source>
</evidence>
<dbReference type="Pfam" id="PF01268">
    <property type="entry name" value="FTHFS"/>
    <property type="match status" value="1"/>
</dbReference>
<dbReference type="GO" id="GO:0035999">
    <property type="term" value="P:tetrahydrofolate interconversion"/>
    <property type="evidence" value="ECO:0007669"/>
    <property type="project" value="UniProtKB-UniRule"/>
</dbReference>
<proteinExistence type="inferred from homology"/>
<evidence type="ECO:0000256" key="2">
    <source>
        <dbReference type="ARBA" id="ARBA00022563"/>
    </source>
</evidence>
<keyword evidence="5 6" id="KW-0067">ATP-binding</keyword>
<evidence type="ECO:0000256" key="3">
    <source>
        <dbReference type="ARBA" id="ARBA00022598"/>
    </source>
</evidence>
<keyword evidence="2 6" id="KW-0554">One-carbon metabolism</keyword>
<gene>
    <name evidence="6" type="primary">fhs</name>
    <name evidence="7" type="ORF">IAB90_00120</name>
</gene>
<evidence type="ECO:0000256" key="6">
    <source>
        <dbReference type="HAMAP-Rule" id="MF_01543"/>
    </source>
</evidence>
<dbReference type="PROSITE" id="PS00721">
    <property type="entry name" value="FTHFS_1"/>
    <property type="match status" value="1"/>
</dbReference>
<protein>
    <recommendedName>
        <fullName evidence="6">Formate--tetrahydrofolate ligase</fullName>
        <ecNumber evidence="6">6.3.4.3</ecNumber>
    </recommendedName>
    <alternativeName>
        <fullName evidence="6">Formyltetrahydrofolate synthetase</fullName>
        <shortName evidence="6">FHS</shortName>
        <shortName evidence="6">FTHFS</shortName>
    </alternativeName>
</protein>
<comment type="similarity">
    <text evidence="6">Belongs to the formate--tetrahydrofolate ligase family.</text>
</comment>
<sequence length="553" mass="58780">MLSDIEIAESCKMQPITRVAARLGLKEDDLELYGRYKAKINLKEVNPGAKLILVTSINPTASGEGKTTVSIGLADGIAKLGKRVCLALREPSLGPVFGIKGGAAGGGYAQVVPMADINLHFTGDLHAITSANNLLCAVIDNHIFRGNELKIKEVYFHRCMDMNDRALRDLTISCEAGRMKGCSSYTRKEHFDITAASEIMAVLCLATDLADLKRRLENIVVGEDEGGNFVYARDLHVAGAMATLLKDAIKPNLVQTLEGTPAIVHGGPFANIAHGCNSIRATYTAMTLADYAVTEAGFGADLGAEKFLDTKCRVAGIQPNCIVVVATVKALKLHGGADKNSLSEENIAALKAGLPNLLKHVENMKRVYSKPVVVAMNRFATDTPEEIKAVISACEEAGAPAVFTDVFLKGGEGGKALAEKVIWMCDKPSSLTYAYDLSDDIKTKINDIVTKVYGGDGADFSPEAEAKIADIEGKGIKGLPVIIAKTQYSLSDDAKKLARPTGFKIYVRDIIFKGGANFIVAVAGDINLMPGLGKVPAAEHIDIDASGNITGLS</sequence>
<dbReference type="Gene3D" id="3.40.50.300">
    <property type="entry name" value="P-loop containing nucleotide triphosphate hydrolases"/>
    <property type="match status" value="1"/>
</dbReference>
<feature type="binding site" evidence="6">
    <location>
        <begin position="60"/>
        <end position="67"/>
    </location>
    <ligand>
        <name>ATP</name>
        <dbReference type="ChEBI" id="CHEBI:30616"/>
    </ligand>
</feature>
<dbReference type="InterPro" id="IPR000559">
    <property type="entry name" value="Formate_THF_ligase"/>
</dbReference>
<reference evidence="7" key="2">
    <citation type="journal article" date="2021" name="PeerJ">
        <title>Extensive microbial diversity within the chicken gut microbiome revealed by metagenomics and culture.</title>
        <authorList>
            <person name="Gilroy R."/>
            <person name="Ravi A."/>
            <person name="Getino M."/>
            <person name="Pursley I."/>
            <person name="Horton D.L."/>
            <person name="Alikhan N.F."/>
            <person name="Baker D."/>
            <person name="Gharbi K."/>
            <person name="Hall N."/>
            <person name="Watson M."/>
            <person name="Adriaenssens E.M."/>
            <person name="Foster-Nyarko E."/>
            <person name="Jarju S."/>
            <person name="Secka A."/>
            <person name="Antonio M."/>
            <person name="Oren A."/>
            <person name="Chaudhuri R.R."/>
            <person name="La Ragione R."/>
            <person name="Hildebrand F."/>
            <person name="Pallen M.J."/>
        </authorList>
    </citation>
    <scope>NUCLEOTIDE SEQUENCE</scope>
    <source>
        <strain evidence="7">ChiW25-3613</strain>
    </source>
</reference>
<dbReference type="Gene3D" id="3.30.1510.10">
    <property type="entry name" value="Domain 2, N(10)-formyltetrahydrofolate synthetase"/>
    <property type="match status" value="1"/>
</dbReference>
<comment type="pathway">
    <text evidence="1 6">One-carbon metabolism; tetrahydrofolate interconversion.</text>
</comment>
<dbReference type="Proteomes" id="UP000824179">
    <property type="component" value="Unassembled WGS sequence"/>
</dbReference>
<evidence type="ECO:0000313" key="7">
    <source>
        <dbReference type="EMBL" id="HIR38765.1"/>
    </source>
</evidence>
<dbReference type="GO" id="GO:0004329">
    <property type="term" value="F:formate-tetrahydrofolate ligase activity"/>
    <property type="evidence" value="ECO:0007669"/>
    <property type="project" value="UniProtKB-UniRule"/>
</dbReference>
<evidence type="ECO:0000256" key="4">
    <source>
        <dbReference type="ARBA" id="ARBA00022741"/>
    </source>
</evidence>
<dbReference type="CDD" id="cd00477">
    <property type="entry name" value="FTHFS"/>
    <property type="match status" value="1"/>
</dbReference>
<dbReference type="EMBL" id="DVHB01000003">
    <property type="protein sequence ID" value="HIR38765.1"/>
    <property type="molecule type" value="Genomic_DNA"/>
</dbReference>
<dbReference type="InterPro" id="IPR027417">
    <property type="entry name" value="P-loop_NTPase"/>
</dbReference>
<dbReference type="AlphaFoldDB" id="A0A9D1AEH1"/>
<organism evidence="7 8">
    <name type="scientific">Candidatus Coproplasma stercoripullorum</name>
    <dbReference type="NCBI Taxonomy" id="2840751"/>
    <lineage>
        <taxon>Bacteria</taxon>
        <taxon>Bacillati</taxon>
        <taxon>Bacillota</taxon>
        <taxon>Clostridia</taxon>
        <taxon>Eubacteriales</taxon>
        <taxon>Candidatus Coproplasma</taxon>
    </lineage>
</organism>
<keyword evidence="4 6" id="KW-0547">Nucleotide-binding</keyword>
<dbReference type="Gene3D" id="3.10.410.10">
    <property type="entry name" value="Formyltetrahydrofolate synthetase, domain 3"/>
    <property type="match status" value="1"/>
</dbReference>
<keyword evidence="3 6" id="KW-0436">Ligase</keyword>
<dbReference type="HAMAP" id="MF_01543">
    <property type="entry name" value="FTHFS"/>
    <property type="match status" value="1"/>
</dbReference>
<evidence type="ECO:0000313" key="8">
    <source>
        <dbReference type="Proteomes" id="UP000824179"/>
    </source>
</evidence>
<name>A0A9D1AEH1_9FIRM</name>
<dbReference type="InterPro" id="IPR020628">
    <property type="entry name" value="Formate_THF_ligase_CS"/>
</dbReference>
<evidence type="ECO:0000256" key="1">
    <source>
        <dbReference type="ARBA" id="ARBA00004777"/>
    </source>
</evidence>
<reference evidence="7" key="1">
    <citation type="submission" date="2020-10" db="EMBL/GenBank/DDBJ databases">
        <authorList>
            <person name="Gilroy R."/>
        </authorList>
    </citation>
    <scope>NUCLEOTIDE SEQUENCE</scope>
    <source>
        <strain evidence="7">ChiW25-3613</strain>
    </source>
</reference>